<dbReference type="InterPro" id="IPR014718">
    <property type="entry name" value="GH-type_carb-bd"/>
</dbReference>
<evidence type="ECO:0000313" key="1">
    <source>
        <dbReference type="EMBL" id="KAL2347991.1"/>
    </source>
</evidence>
<organism evidence="1 2">
    <name type="scientific">Flemingia macrophylla</name>
    <dbReference type="NCBI Taxonomy" id="520843"/>
    <lineage>
        <taxon>Eukaryota</taxon>
        <taxon>Viridiplantae</taxon>
        <taxon>Streptophyta</taxon>
        <taxon>Embryophyta</taxon>
        <taxon>Tracheophyta</taxon>
        <taxon>Spermatophyta</taxon>
        <taxon>Magnoliopsida</taxon>
        <taxon>eudicotyledons</taxon>
        <taxon>Gunneridae</taxon>
        <taxon>Pentapetalae</taxon>
        <taxon>rosids</taxon>
        <taxon>fabids</taxon>
        <taxon>Fabales</taxon>
        <taxon>Fabaceae</taxon>
        <taxon>Papilionoideae</taxon>
        <taxon>50 kb inversion clade</taxon>
        <taxon>NPAAA clade</taxon>
        <taxon>indigoferoid/millettioid clade</taxon>
        <taxon>Phaseoleae</taxon>
        <taxon>Flemingia</taxon>
    </lineage>
</organism>
<dbReference type="Pfam" id="PF01263">
    <property type="entry name" value="Aldose_epim"/>
    <property type="match status" value="1"/>
</dbReference>
<comment type="caution">
    <text evidence="1">The sequence shown here is derived from an EMBL/GenBank/DDBJ whole genome shotgun (WGS) entry which is preliminary data.</text>
</comment>
<dbReference type="SUPFAM" id="SSF74650">
    <property type="entry name" value="Galactose mutarotase-like"/>
    <property type="match status" value="1"/>
</dbReference>
<sequence length="224" mass="25856">MKEDIHLMPRYILHNGRGASATVSFQGAQVLSWKTEHGEELLFTSKKFRNQGTQEQYGFAREKIWLYEKDPPPLLGDFSGKAFVDLLLKPQEEDRKVWPHSDVRVEGLDTLNYLDKLLQNQCFTEQGCSLSFESEVDRVYIETNNMVAVLDHQKRRTFVIRKDGLPDIVVWNPWKKKSKAIKDIGNEEYMHMLCVDSASVENPITLKPGQEWTGRLELSLLLSS</sequence>
<evidence type="ECO:0008006" key="3">
    <source>
        <dbReference type="Google" id="ProtNLM"/>
    </source>
</evidence>
<reference evidence="1 2" key="1">
    <citation type="submission" date="2024-08" db="EMBL/GenBank/DDBJ databases">
        <title>Insights into the chromosomal genome structure of Flemingia macrophylla.</title>
        <authorList>
            <person name="Ding Y."/>
            <person name="Zhao Y."/>
            <person name="Bi W."/>
            <person name="Wu M."/>
            <person name="Zhao G."/>
            <person name="Gong Y."/>
            <person name="Li W."/>
            <person name="Zhang P."/>
        </authorList>
    </citation>
    <scope>NUCLEOTIDE SEQUENCE [LARGE SCALE GENOMIC DNA]</scope>
    <source>
        <strain evidence="1">DYQJB</strain>
        <tissue evidence="1">Leaf</tissue>
    </source>
</reference>
<dbReference type="Gene3D" id="2.70.98.10">
    <property type="match status" value="2"/>
</dbReference>
<dbReference type="InterPro" id="IPR011013">
    <property type="entry name" value="Gal_mutarotase_sf_dom"/>
</dbReference>
<keyword evidence="2" id="KW-1185">Reference proteome</keyword>
<evidence type="ECO:0000313" key="2">
    <source>
        <dbReference type="Proteomes" id="UP001603857"/>
    </source>
</evidence>
<name>A0ABD1NIT2_9FABA</name>
<dbReference type="PANTHER" id="PTHR11122:SF31">
    <property type="entry name" value="GLUCOSE-6-PHOSPHATE 1-EPIMERASE"/>
    <property type="match status" value="1"/>
</dbReference>
<dbReference type="PANTHER" id="PTHR11122">
    <property type="entry name" value="APOSPORY-ASSOCIATED PROTEIN C-RELATED"/>
    <property type="match status" value="1"/>
</dbReference>
<protein>
    <recommendedName>
        <fullName evidence="3">Glucose-6-phosphate 1-epimerase</fullName>
    </recommendedName>
</protein>
<dbReference type="Proteomes" id="UP001603857">
    <property type="component" value="Unassembled WGS sequence"/>
</dbReference>
<proteinExistence type="predicted"/>
<dbReference type="AlphaFoldDB" id="A0ABD1NIT2"/>
<gene>
    <name evidence="1" type="ORF">Fmac_001991</name>
</gene>
<dbReference type="InterPro" id="IPR008183">
    <property type="entry name" value="Aldose_1/G6P_1-epimerase"/>
</dbReference>
<accession>A0ABD1NIT2</accession>
<dbReference type="EMBL" id="JBGMDY010000001">
    <property type="protein sequence ID" value="KAL2347991.1"/>
    <property type="molecule type" value="Genomic_DNA"/>
</dbReference>